<dbReference type="Pfam" id="PF00441">
    <property type="entry name" value="Acyl-CoA_dh_1"/>
    <property type="match status" value="1"/>
</dbReference>
<proteinExistence type="inferred from homology"/>
<dbReference type="PANTHER" id="PTHR48083:SF20">
    <property type="entry name" value="LONG-CHAIN SPECIFIC ACYL-COA DEHYDROGENASE, MITOCHONDRIAL"/>
    <property type="match status" value="1"/>
</dbReference>
<dbReference type="Gene3D" id="1.10.540.10">
    <property type="entry name" value="Acyl-CoA dehydrogenase/oxidase, N-terminal domain"/>
    <property type="match status" value="1"/>
</dbReference>
<evidence type="ECO:0000256" key="5">
    <source>
        <dbReference type="ARBA" id="ARBA00022827"/>
    </source>
</evidence>
<evidence type="ECO:0000256" key="3">
    <source>
        <dbReference type="ARBA" id="ARBA00009347"/>
    </source>
</evidence>
<feature type="domain" description="Acyl-CoA dehydrogenase/oxidase C-terminal" evidence="11">
    <location>
        <begin position="234"/>
        <end position="381"/>
    </location>
</feature>
<evidence type="ECO:0000256" key="9">
    <source>
        <dbReference type="ARBA" id="ARBA00042660"/>
    </source>
</evidence>
<dbReference type="Gene3D" id="2.40.110.10">
    <property type="entry name" value="Butyryl-CoA Dehydrogenase, subunit A, domain 2"/>
    <property type="match status" value="1"/>
</dbReference>
<dbReference type="Pfam" id="PF02770">
    <property type="entry name" value="Acyl-CoA_dh_M"/>
    <property type="match status" value="1"/>
</dbReference>
<evidence type="ECO:0000256" key="2">
    <source>
        <dbReference type="ARBA" id="ARBA00005102"/>
    </source>
</evidence>
<evidence type="ECO:0000259" key="12">
    <source>
        <dbReference type="Pfam" id="PF02770"/>
    </source>
</evidence>
<dbReference type="PANTHER" id="PTHR48083">
    <property type="entry name" value="MEDIUM-CHAIN SPECIFIC ACYL-COA DEHYDROGENASE, MITOCHONDRIAL-RELATED"/>
    <property type="match status" value="1"/>
</dbReference>
<evidence type="ECO:0000256" key="6">
    <source>
        <dbReference type="ARBA" id="ARBA00023002"/>
    </source>
</evidence>
<keyword evidence="5 10" id="KW-0274">FAD</keyword>
<protein>
    <recommendedName>
        <fullName evidence="8">Acyl-[acyl-carrier-protein] dehydrogenase MbtN</fullName>
    </recommendedName>
    <alternativeName>
        <fullName evidence="9">Mycobactin synthase protein N</fullName>
    </alternativeName>
</protein>
<evidence type="ECO:0000256" key="4">
    <source>
        <dbReference type="ARBA" id="ARBA00022630"/>
    </source>
</evidence>
<dbReference type="SUPFAM" id="SSF56645">
    <property type="entry name" value="Acyl-CoA dehydrogenase NM domain-like"/>
    <property type="match status" value="1"/>
</dbReference>
<keyword evidence="6 10" id="KW-0560">Oxidoreductase</keyword>
<dbReference type="PROSITE" id="PS00073">
    <property type="entry name" value="ACYL_COA_DH_2"/>
    <property type="match status" value="1"/>
</dbReference>
<dbReference type="InterPro" id="IPR046373">
    <property type="entry name" value="Acyl-CoA_Oxase/DH_mid-dom_sf"/>
</dbReference>
<name>A0ABS3TLS9_9PSED</name>
<evidence type="ECO:0000313" key="14">
    <source>
        <dbReference type="EMBL" id="MBO3274078.1"/>
    </source>
</evidence>
<evidence type="ECO:0000256" key="8">
    <source>
        <dbReference type="ARBA" id="ARBA00040394"/>
    </source>
</evidence>
<dbReference type="Gene3D" id="1.20.140.10">
    <property type="entry name" value="Butyryl-CoA Dehydrogenase, subunit A, domain 3"/>
    <property type="match status" value="1"/>
</dbReference>
<feature type="domain" description="Acyl-CoA dehydrogenase/oxidase N-terminal" evidence="13">
    <location>
        <begin position="12"/>
        <end position="122"/>
    </location>
</feature>
<reference evidence="14 15" key="1">
    <citation type="submission" date="2020-12" db="EMBL/GenBank/DDBJ databases">
        <title>Pseudomonas schmalbachii sp. nov. isolated from millipede gut.</title>
        <authorList>
            <person name="Shelomi M."/>
        </authorList>
    </citation>
    <scope>NUCLEOTIDE SEQUENCE [LARGE SCALE GENOMIC DNA]</scope>
    <source>
        <strain evidence="14 15">Milli4</strain>
    </source>
</reference>
<dbReference type="Pfam" id="PF02771">
    <property type="entry name" value="Acyl-CoA_dh_N"/>
    <property type="match status" value="1"/>
</dbReference>
<organism evidence="14 15">
    <name type="scientific">Pseudomonas schmalbachii</name>
    <dbReference type="NCBI Taxonomy" id="2816993"/>
    <lineage>
        <taxon>Bacteria</taxon>
        <taxon>Pseudomonadati</taxon>
        <taxon>Pseudomonadota</taxon>
        <taxon>Gammaproteobacteria</taxon>
        <taxon>Pseudomonadales</taxon>
        <taxon>Pseudomonadaceae</taxon>
        <taxon>Pseudomonas</taxon>
    </lineage>
</organism>
<evidence type="ECO:0000256" key="10">
    <source>
        <dbReference type="RuleBase" id="RU362125"/>
    </source>
</evidence>
<comment type="pathway">
    <text evidence="2">Siderophore biosynthesis; mycobactin biosynthesis.</text>
</comment>
<keyword evidence="4 10" id="KW-0285">Flavoprotein</keyword>
<evidence type="ECO:0000256" key="1">
    <source>
        <dbReference type="ARBA" id="ARBA00001974"/>
    </source>
</evidence>
<dbReference type="InterPro" id="IPR050741">
    <property type="entry name" value="Acyl-CoA_dehydrogenase"/>
</dbReference>
<accession>A0ABS3TLS9</accession>
<evidence type="ECO:0000259" key="11">
    <source>
        <dbReference type="Pfam" id="PF00441"/>
    </source>
</evidence>
<dbReference type="InterPro" id="IPR009075">
    <property type="entry name" value="AcylCo_DH/oxidase_C"/>
</dbReference>
<comment type="caution">
    <text evidence="14">The sequence shown here is derived from an EMBL/GenBank/DDBJ whole genome shotgun (WGS) entry which is preliminary data.</text>
</comment>
<evidence type="ECO:0000259" key="13">
    <source>
        <dbReference type="Pfam" id="PF02771"/>
    </source>
</evidence>
<dbReference type="InterPro" id="IPR037069">
    <property type="entry name" value="AcylCoA_DH/ox_N_sf"/>
</dbReference>
<dbReference type="EMBL" id="JAELYA010000001">
    <property type="protein sequence ID" value="MBO3274078.1"/>
    <property type="molecule type" value="Genomic_DNA"/>
</dbReference>
<dbReference type="InterPro" id="IPR006089">
    <property type="entry name" value="Acyl-CoA_DH_CS"/>
</dbReference>
<evidence type="ECO:0000313" key="15">
    <source>
        <dbReference type="Proteomes" id="UP000669060"/>
    </source>
</evidence>
<sequence length="382" mass="42349">MEHLIPRTLFSSEHEEFRRMAKRFVEEEVAPFHARWEKEKRIPREVWQRAGELGMLLPSIPEEYGGPGATRLFDVIVGEEFMGSGASGLIGFGVHGLVAGYILNYGSEEQKQYWLPKMCAGEAIGSIAMTEPNTGSDLQAVRTRAVREGDEYVINGAKTFISNGTQCDIAVVVCKTGSSGKAGDISLIIVEAGREGFSKSQPLEKVGLHAQDTSMLFFDNVRVPASNLLGGEEGKGFYQLMHDLAWERLIGAVGFQMQAEAAFQHTVEYTKGRSVFGKPVFDFQNSRFKLAQMKVELQIGRSWIDSCIELCLRGELTAEAAAVAKCWTAELSSRVVDECLQLHGGNGYMTEYPIARLYLDTRGNRIWGGTNEIMKEIISRTI</sequence>
<comment type="similarity">
    <text evidence="3 10">Belongs to the acyl-CoA dehydrogenase family.</text>
</comment>
<comment type="function">
    <text evidence="7">Catalyzes the dehydrogenation at the alpha-beta position of ACP-bound acyl chains. This results in the introduction of a double bond in the lipidic chain, which is further transferred to the epsilon-amino group of lysine residue in the mycobactin core by MbtK.</text>
</comment>
<feature type="domain" description="Acyl-CoA oxidase/dehydrogenase middle" evidence="12">
    <location>
        <begin position="126"/>
        <end position="221"/>
    </location>
</feature>
<dbReference type="InterPro" id="IPR006091">
    <property type="entry name" value="Acyl-CoA_Oxase/DH_mid-dom"/>
</dbReference>
<dbReference type="Proteomes" id="UP000669060">
    <property type="component" value="Unassembled WGS sequence"/>
</dbReference>
<dbReference type="InterPro" id="IPR036250">
    <property type="entry name" value="AcylCo_DH-like_C"/>
</dbReference>
<evidence type="ECO:0000256" key="7">
    <source>
        <dbReference type="ARBA" id="ARBA00037085"/>
    </source>
</evidence>
<dbReference type="InterPro" id="IPR013786">
    <property type="entry name" value="AcylCoA_DH/ox_N"/>
</dbReference>
<keyword evidence="15" id="KW-1185">Reference proteome</keyword>
<dbReference type="InterPro" id="IPR009100">
    <property type="entry name" value="AcylCoA_DH/oxidase_NM_dom_sf"/>
</dbReference>
<gene>
    <name evidence="14" type="ORF">JFY56_02420</name>
</gene>
<comment type="cofactor">
    <cofactor evidence="1 10">
        <name>FAD</name>
        <dbReference type="ChEBI" id="CHEBI:57692"/>
    </cofactor>
</comment>
<dbReference type="SUPFAM" id="SSF47203">
    <property type="entry name" value="Acyl-CoA dehydrogenase C-terminal domain-like"/>
    <property type="match status" value="1"/>
</dbReference>